<dbReference type="Proteomes" id="UP000653674">
    <property type="component" value="Unassembled WGS sequence"/>
</dbReference>
<accession>A0A8J3PMU8</accession>
<proteinExistence type="predicted"/>
<evidence type="ECO:0000313" key="3">
    <source>
        <dbReference type="Proteomes" id="UP000653674"/>
    </source>
</evidence>
<name>A0A8J3PMU8_9ACTN</name>
<organism evidence="2 3">
    <name type="scientific">Planosporangium flavigriseum</name>
    <dbReference type="NCBI Taxonomy" id="373681"/>
    <lineage>
        <taxon>Bacteria</taxon>
        <taxon>Bacillati</taxon>
        <taxon>Actinomycetota</taxon>
        <taxon>Actinomycetes</taxon>
        <taxon>Micromonosporales</taxon>
        <taxon>Micromonosporaceae</taxon>
        <taxon>Planosporangium</taxon>
    </lineage>
</organism>
<dbReference type="EMBL" id="BONU01000040">
    <property type="protein sequence ID" value="GIG75931.1"/>
    <property type="molecule type" value="Genomic_DNA"/>
</dbReference>
<feature type="region of interest" description="Disordered" evidence="1">
    <location>
        <begin position="1"/>
        <end position="23"/>
    </location>
</feature>
<protein>
    <submittedName>
        <fullName evidence="2">Uncharacterized protein</fullName>
    </submittedName>
</protein>
<keyword evidence="3" id="KW-1185">Reference proteome</keyword>
<reference evidence="2" key="1">
    <citation type="submission" date="2021-01" db="EMBL/GenBank/DDBJ databases">
        <title>Whole genome shotgun sequence of Planosporangium flavigriseum NBRC 105377.</title>
        <authorList>
            <person name="Komaki H."/>
            <person name="Tamura T."/>
        </authorList>
    </citation>
    <scope>NUCLEOTIDE SEQUENCE</scope>
    <source>
        <strain evidence="2">NBRC 105377</strain>
    </source>
</reference>
<gene>
    <name evidence="2" type="ORF">Pfl04_43350</name>
</gene>
<evidence type="ECO:0000256" key="1">
    <source>
        <dbReference type="SAM" id="MobiDB-lite"/>
    </source>
</evidence>
<sequence length="75" mass="8485">MKRHHEPQGAQSTPDRTTTPKIAAASLRSRVHRSLRLLETPCYYVSATLDGICPKFPRVGFEDMDASADHHRDPR</sequence>
<dbReference type="AlphaFoldDB" id="A0A8J3PMU8"/>
<evidence type="ECO:0000313" key="2">
    <source>
        <dbReference type="EMBL" id="GIG75931.1"/>
    </source>
</evidence>
<feature type="compositionally biased region" description="Polar residues" evidence="1">
    <location>
        <begin position="9"/>
        <end position="20"/>
    </location>
</feature>
<comment type="caution">
    <text evidence="2">The sequence shown here is derived from an EMBL/GenBank/DDBJ whole genome shotgun (WGS) entry which is preliminary data.</text>
</comment>